<keyword evidence="2" id="KW-1185">Reference proteome</keyword>
<dbReference type="Proteomes" id="UP000507140">
    <property type="component" value="Unassembled WGS sequence"/>
</dbReference>
<dbReference type="EMBL" id="CADIKR010000001">
    <property type="protein sequence ID" value="CAB3822816.1"/>
    <property type="molecule type" value="Genomic_DNA"/>
</dbReference>
<reference evidence="1 2" key="1">
    <citation type="submission" date="2020-04" db="EMBL/GenBank/DDBJ databases">
        <authorList>
            <person name="De Canck E."/>
        </authorList>
    </citation>
    <scope>NUCLEOTIDE SEQUENCE [LARGE SCALE GENOMIC DNA]</scope>
    <source>
        <strain evidence="1 2">LMG 3415</strain>
    </source>
</reference>
<evidence type="ECO:0008006" key="3">
    <source>
        <dbReference type="Google" id="ProtNLM"/>
    </source>
</evidence>
<protein>
    <recommendedName>
        <fullName evidence="3">Secreted protein</fullName>
    </recommendedName>
</protein>
<evidence type="ECO:0000313" key="1">
    <source>
        <dbReference type="EMBL" id="CAB3822816.1"/>
    </source>
</evidence>
<evidence type="ECO:0000313" key="2">
    <source>
        <dbReference type="Proteomes" id="UP000507140"/>
    </source>
</evidence>
<gene>
    <name evidence="1" type="ORF">LMG3415_00496</name>
</gene>
<sequence>MALATGIFFTGCLLRCSFAARRDAHLAGVLFSDGAWMLSGRGLCFLVTPRCFPVGCFAFWRRLDAFRSGALLSSDARRVAGLWRAGLRLRSGAFAPDFPFVIFVQAFGLPFRFPRAHLHAPRTTGRRHAGLGWIQLGGRWGGLGSLGSCRRCSGFGASFVARPTTAARAAWRGIRSVSRRGDDAARCCARCLTPSEDYCQVSDTLRDAAPSPGICDPRV</sequence>
<name>A0ABM8L7D3_9BURK</name>
<proteinExistence type="predicted"/>
<comment type="caution">
    <text evidence="1">The sequence shown here is derived from an EMBL/GenBank/DDBJ whole genome shotgun (WGS) entry which is preliminary data.</text>
</comment>
<accession>A0ABM8L7D3</accession>
<organism evidence="1 2">
    <name type="scientific">Achromobacter mucicolens</name>
    <dbReference type="NCBI Taxonomy" id="1389922"/>
    <lineage>
        <taxon>Bacteria</taxon>
        <taxon>Pseudomonadati</taxon>
        <taxon>Pseudomonadota</taxon>
        <taxon>Betaproteobacteria</taxon>
        <taxon>Burkholderiales</taxon>
        <taxon>Alcaligenaceae</taxon>
        <taxon>Achromobacter</taxon>
    </lineage>
</organism>